<reference evidence="2 3" key="1">
    <citation type="submission" date="2015-12" db="EMBL/GenBank/DDBJ databases">
        <title>Complete genome sequence of Pseudoalteromonas rubra SCSIO 6842, harboring a conjugative plasmid.</title>
        <authorList>
            <person name="Li B."/>
            <person name="Wang X."/>
        </authorList>
    </citation>
    <scope>NUCLEOTIDE SEQUENCE [LARGE SCALE GENOMIC DNA]</scope>
    <source>
        <strain evidence="2 3">SCSIO 6842</strain>
    </source>
</reference>
<dbReference type="KEGG" id="prr:AT705_06585"/>
<organism evidence="2 3">
    <name type="scientific">Pseudoalteromonas rubra</name>
    <dbReference type="NCBI Taxonomy" id="43658"/>
    <lineage>
        <taxon>Bacteria</taxon>
        <taxon>Pseudomonadati</taxon>
        <taxon>Pseudomonadota</taxon>
        <taxon>Gammaproteobacteria</taxon>
        <taxon>Alteromonadales</taxon>
        <taxon>Pseudoalteromonadaceae</taxon>
        <taxon>Pseudoalteromonas</taxon>
    </lineage>
</organism>
<keyword evidence="1" id="KW-0812">Transmembrane</keyword>
<dbReference type="Gene3D" id="3.50.50.60">
    <property type="entry name" value="FAD/NAD(P)-binding domain"/>
    <property type="match status" value="2"/>
</dbReference>
<dbReference type="InterPro" id="IPR050703">
    <property type="entry name" value="Flavin_MAO"/>
</dbReference>
<accession>A0A0U3HMZ7</accession>
<dbReference type="SUPFAM" id="SSF51905">
    <property type="entry name" value="FAD/NAD(P)-binding domain"/>
    <property type="match status" value="1"/>
</dbReference>
<name>A0A0U3HMZ7_9GAMM</name>
<dbReference type="PANTHER" id="PTHR43563:SF1">
    <property type="entry name" value="AMINE OXIDASE [FLAVIN-CONTAINING] B"/>
    <property type="match status" value="1"/>
</dbReference>
<feature type="transmembrane region" description="Helical" evidence="1">
    <location>
        <begin position="55"/>
        <end position="73"/>
    </location>
</feature>
<dbReference type="InterPro" id="IPR036188">
    <property type="entry name" value="FAD/NAD-bd_sf"/>
</dbReference>
<dbReference type="EMBL" id="CP013611">
    <property type="protein sequence ID" value="ALU42649.1"/>
    <property type="molecule type" value="Genomic_DNA"/>
</dbReference>
<dbReference type="RefSeq" id="WP_058795982.1">
    <property type="nucleotide sequence ID" value="NZ_CP013611.1"/>
</dbReference>
<evidence type="ECO:0000256" key="1">
    <source>
        <dbReference type="SAM" id="Phobius"/>
    </source>
</evidence>
<dbReference type="PANTHER" id="PTHR43563">
    <property type="entry name" value="AMINE OXIDASE"/>
    <property type="match status" value="1"/>
</dbReference>
<gene>
    <name evidence="2" type="ORF">AT705_06585</name>
</gene>
<proteinExistence type="predicted"/>
<evidence type="ECO:0000313" key="3">
    <source>
        <dbReference type="Proteomes" id="UP000069015"/>
    </source>
</evidence>
<dbReference type="Pfam" id="PF13450">
    <property type="entry name" value="NAD_binding_8"/>
    <property type="match status" value="1"/>
</dbReference>
<sequence>MLVQRIFAVLYMLAGLAKAFPQLENVPDILRQAAAANQGTWYAGLSNLLAQHGEITNVVVAVVLFGSGLVLWLNPRWTRFVIYGQLAMMAVFITILHRSQPQVIPLDAIFIIAALAMLRQQFRRTGSKRVFASQDFAKPKAQAKSPDKPKLADEYDVIIIGAGVSGLTAASEFTTERVLVLEKSPTFGGNARCNSHRSLSHPIAGVCFQQPVPGSDMDQLLTKLGLQNKFKTNAEDTLVFFDTILLLKCLNEITLGFIKFPSYLLKPSVWGLTGQLLLNALIGKPYVVAAKQLGDPIFADLYQFLDGFSATTERFPHVPWHEQSGWKKEEMVQLDSLSLYSYLFEPKKTASFPAHLQPPRKLGKLVENAVTTTLRVECLDIHEVSAYVGLHFLVGYLRGNLVTLPGGNGHISEALVAHLSKQANITLLSDVVLTNLDNTEASVQLTAKVQHHNISVKAKKLIWAAPKHHVTDWLPTLPETQVKAIKAIRHEDYYLANALLSRPVLSHSFGGYLIEPERPEQPYAWCKTGTCLVANWMDSDNHSEGGVLTLLKPTTREQRQGRTAENDFTGLQQQTYREVSLMLNNIGIDPRIVEDIQIWYWPDALITSVIGQQASGLFQSASQPHFSVHFANQDSVGIGNLESAIFAGKQAATQIKRALQHTEATAISRNKETVS</sequence>
<dbReference type="Pfam" id="PF19507">
    <property type="entry name" value="DUF6041"/>
    <property type="match status" value="1"/>
</dbReference>
<dbReference type="GO" id="GO:0016491">
    <property type="term" value="F:oxidoreductase activity"/>
    <property type="evidence" value="ECO:0007669"/>
    <property type="project" value="UniProtKB-ARBA"/>
</dbReference>
<protein>
    <submittedName>
        <fullName evidence="2">Fumarate reductase</fullName>
    </submittedName>
</protein>
<dbReference type="AlphaFoldDB" id="A0A0U3HMZ7"/>
<keyword evidence="1" id="KW-1133">Transmembrane helix</keyword>
<feature type="transmembrane region" description="Helical" evidence="1">
    <location>
        <begin position="80"/>
        <end position="97"/>
    </location>
</feature>
<dbReference type="InterPro" id="IPR046104">
    <property type="entry name" value="DUF6041"/>
</dbReference>
<evidence type="ECO:0000313" key="2">
    <source>
        <dbReference type="EMBL" id="ALU42649.1"/>
    </source>
</evidence>
<dbReference type="Proteomes" id="UP000069015">
    <property type="component" value="Chromosome 1"/>
</dbReference>
<keyword evidence="1" id="KW-0472">Membrane</keyword>